<feature type="compositionally biased region" description="Basic residues" evidence="5">
    <location>
        <begin position="219"/>
        <end position="230"/>
    </location>
</feature>
<dbReference type="Proteomes" id="UP000550354">
    <property type="component" value="Unassembled WGS sequence"/>
</dbReference>
<feature type="transmembrane region" description="Helical" evidence="6">
    <location>
        <begin position="691"/>
        <end position="710"/>
    </location>
</feature>
<proteinExistence type="predicted"/>
<feature type="compositionally biased region" description="Basic and acidic residues" evidence="5">
    <location>
        <begin position="134"/>
        <end position="158"/>
    </location>
</feature>
<dbReference type="PROSITE" id="PS50850">
    <property type="entry name" value="MFS"/>
    <property type="match status" value="1"/>
</dbReference>
<dbReference type="PANTHER" id="PTHR23528">
    <property type="match status" value="1"/>
</dbReference>
<comment type="subcellular location">
    <subcellularLocation>
        <location evidence="1">Cell membrane</location>
        <topology evidence="1">Multi-pass membrane protein</topology>
    </subcellularLocation>
</comment>
<reference evidence="8 9" key="1">
    <citation type="submission" date="2020-07" db="EMBL/GenBank/DDBJ databases">
        <title>Draft genome and description of Aeromicrobium phoceense strain Marseille-Q0843 isolated from healthy skin swab.</title>
        <authorList>
            <person name="Boxberger M."/>
            <person name="La Scola B."/>
        </authorList>
    </citation>
    <scope>NUCLEOTIDE SEQUENCE [LARGE SCALE GENOMIC DNA]</scope>
    <source>
        <strain evidence="8 9">Marseille-Q0843</strain>
    </source>
</reference>
<feature type="transmembrane region" description="Helical" evidence="6">
    <location>
        <begin position="814"/>
        <end position="832"/>
    </location>
</feature>
<evidence type="ECO:0000256" key="4">
    <source>
        <dbReference type="ARBA" id="ARBA00023136"/>
    </source>
</evidence>
<feature type="transmembrane region" description="Helical" evidence="6">
    <location>
        <begin position="604"/>
        <end position="622"/>
    </location>
</feature>
<feature type="transmembrane region" description="Helical" evidence="6">
    <location>
        <begin position="785"/>
        <end position="808"/>
    </location>
</feature>
<dbReference type="GO" id="GO:0005886">
    <property type="term" value="C:plasma membrane"/>
    <property type="evidence" value="ECO:0007669"/>
    <property type="project" value="UniProtKB-SubCell"/>
</dbReference>
<keyword evidence="3 6" id="KW-1133">Transmembrane helix</keyword>
<evidence type="ECO:0000313" key="9">
    <source>
        <dbReference type="Proteomes" id="UP000550354"/>
    </source>
</evidence>
<evidence type="ECO:0000259" key="7">
    <source>
        <dbReference type="PROSITE" id="PS50850"/>
    </source>
</evidence>
<dbReference type="PANTHER" id="PTHR23528:SF1">
    <property type="entry name" value="MAJOR FACILITATOR SUPERFAMILY (MFS) PROFILE DOMAIN-CONTAINING PROTEIN"/>
    <property type="match status" value="1"/>
</dbReference>
<evidence type="ECO:0000256" key="1">
    <source>
        <dbReference type="ARBA" id="ARBA00004651"/>
    </source>
</evidence>
<protein>
    <submittedName>
        <fullName evidence="8">MFS transporter</fullName>
    </submittedName>
</protein>
<sequence>MGRLDRLLPDRGGGRRGRPRPLDLGRLRPHARSRQGRRHGRRRVRPLPPLPRGRGPHGRARGGRLPVLDLVAAHPARRRARRAARPGLLRPARRQPPRARHRAERHAVPLGLPPGPRGRRRLGEPRHRRAVRRVRADRGRAPLRPRDPLVHTQRDGHLHAARPRHRHPRPRQGAGLRGPAGGVAPAARARPVGRGAARGRGEAGRPGQQPHPGAPDRRLGRRARRGRAVRPHLQPRVPGPDPAEDLAAGRDRRPGGAGRRPRRHRPAHRLPRDQLVQPAVHRRGRAGCRRPVRDGHARGTGVQRLRLADHPRRVHADADRAEGDLRRRAAADPHHRERGRVQRGARAGRQDPRPAPHRLHGRAPRGSARGDGRRRGRAGLLPLVVHGQLRVGRGLLAAVRPDVGGLRDAAAHPQGLVRLVPLGDRRPAGRVTTPVERLAPVRLPWLLSVAVVNLGTYVAFFGPLAVLLPQQTEAIVGDGKETALAVVTGIGAAISMVANPLFGALSDRTRSRFGRRVPWITGGSVVGALGLTILADASEFWQVVVGWCLVQASVNASLASITATLPDRVPVAQRAWASGLVGLGQTLGILVGAGLAIAFGGTRAGYLACAVFLLLSALPYLARSQDEPVTERVPWSARGFVHSFWVSPSEHPDFAWAWLTRFLVNLGNAIATLYLLYFLTDAVGLADPDGGVFIVIAVNSVVVAISAVVAGRWSDRVKRRKVFVIWAGVVMAVAALLLAFWQTWPGVLVAAVVLGVGFGAFIAVDLAIVTEVLPDEAGFAKDLGVINIANALPQVLAPVIAAPIVTVLGGYTTLYVTAGVIGLAGALAVVRIRGVR</sequence>
<evidence type="ECO:0000256" key="6">
    <source>
        <dbReference type="SAM" id="Phobius"/>
    </source>
</evidence>
<dbReference type="GO" id="GO:0022857">
    <property type="term" value="F:transmembrane transporter activity"/>
    <property type="evidence" value="ECO:0007669"/>
    <property type="project" value="InterPro"/>
</dbReference>
<evidence type="ECO:0000256" key="5">
    <source>
        <dbReference type="SAM" id="MobiDB-lite"/>
    </source>
</evidence>
<feature type="transmembrane region" description="Helical" evidence="6">
    <location>
        <begin position="747"/>
        <end position="773"/>
    </location>
</feature>
<dbReference type="CDD" id="cd06174">
    <property type="entry name" value="MFS"/>
    <property type="match status" value="1"/>
</dbReference>
<feature type="region of interest" description="Disordered" evidence="5">
    <location>
        <begin position="1"/>
        <end position="375"/>
    </location>
</feature>
<dbReference type="EMBL" id="JACEOG010000002">
    <property type="protein sequence ID" value="MBA4609491.1"/>
    <property type="molecule type" value="Genomic_DNA"/>
</dbReference>
<dbReference type="InterPro" id="IPR036259">
    <property type="entry name" value="MFS_trans_sf"/>
</dbReference>
<dbReference type="InterPro" id="IPR020846">
    <property type="entry name" value="MFS_dom"/>
</dbReference>
<comment type="caution">
    <text evidence="8">The sequence shown here is derived from an EMBL/GenBank/DDBJ whole genome shotgun (WGS) entry which is preliminary data.</text>
</comment>
<organism evidence="8 9">
    <name type="scientific">Aeromicrobium phoceense</name>
    <dbReference type="NCBI Taxonomy" id="2754045"/>
    <lineage>
        <taxon>Bacteria</taxon>
        <taxon>Bacillati</taxon>
        <taxon>Actinomycetota</taxon>
        <taxon>Actinomycetes</taxon>
        <taxon>Propionibacteriales</taxon>
        <taxon>Nocardioidaceae</taxon>
        <taxon>Aeromicrobium</taxon>
    </lineage>
</organism>
<evidence type="ECO:0000313" key="8">
    <source>
        <dbReference type="EMBL" id="MBA4609491.1"/>
    </source>
</evidence>
<feature type="compositionally biased region" description="Basic residues" evidence="5">
    <location>
        <begin position="27"/>
        <end position="45"/>
    </location>
</feature>
<evidence type="ECO:0000256" key="3">
    <source>
        <dbReference type="ARBA" id="ARBA00022989"/>
    </source>
</evidence>
<feature type="compositionally biased region" description="Basic and acidic residues" evidence="5">
    <location>
        <begin position="306"/>
        <end position="335"/>
    </location>
</feature>
<feature type="transmembrane region" description="Helical" evidence="6">
    <location>
        <begin position="517"/>
        <end position="534"/>
    </location>
</feature>
<feature type="transmembrane region" description="Helical" evidence="6">
    <location>
        <begin position="662"/>
        <end position="679"/>
    </location>
</feature>
<dbReference type="Pfam" id="PF07690">
    <property type="entry name" value="MFS_1"/>
    <property type="match status" value="1"/>
</dbReference>
<feature type="domain" description="Major facilitator superfamily (MFS) profile" evidence="7">
    <location>
        <begin position="653"/>
        <end position="836"/>
    </location>
</feature>
<keyword evidence="4 6" id="KW-0472">Membrane</keyword>
<accession>A0A838XKH6</accession>
<dbReference type="AlphaFoldDB" id="A0A838XKH6"/>
<feature type="transmembrane region" description="Helical" evidence="6">
    <location>
        <begin position="722"/>
        <end position="741"/>
    </location>
</feature>
<feature type="compositionally biased region" description="Basic residues" evidence="5">
    <location>
        <begin position="91"/>
        <end position="104"/>
    </location>
</feature>
<evidence type="ECO:0000256" key="2">
    <source>
        <dbReference type="ARBA" id="ARBA00022692"/>
    </source>
</evidence>
<name>A0A838XKH6_9ACTN</name>
<keyword evidence="2 6" id="KW-0812">Transmembrane</keyword>
<feature type="transmembrane region" description="Helical" evidence="6">
    <location>
        <begin position="540"/>
        <end position="563"/>
    </location>
</feature>
<feature type="transmembrane region" description="Helical" evidence="6">
    <location>
        <begin position="483"/>
        <end position="505"/>
    </location>
</feature>
<feature type="compositionally biased region" description="Basic and acidic residues" evidence="5">
    <location>
        <begin position="1"/>
        <end position="13"/>
    </location>
</feature>
<dbReference type="Gene3D" id="1.20.1250.20">
    <property type="entry name" value="MFS general substrate transporter like domains"/>
    <property type="match status" value="2"/>
</dbReference>
<feature type="compositionally biased region" description="Low complexity" evidence="5">
    <location>
        <begin position="182"/>
        <end position="195"/>
    </location>
</feature>
<feature type="compositionally biased region" description="Basic residues" evidence="5">
    <location>
        <begin position="75"/>
        <end position="84"/>
    </location>
</feature>
<feature type="transmembrane region" description="Helical" evidence="6">
    <location>
        <begin position="575"/>
        <end position="598"/>
    </location>
</feature>
<feature type="compositionally biased region" description="Basic residues" evidence="5">
    <location>
        <begin position="280"/>
        <end position="290"/>
    </location>
</feature>
<keyword evidence="9" id="KW-1185">Reference proteome</keyword>
<feature type="transmembrane region" description="Helical" evidence="6">
    <location>
        <begin position="445"/>
        <end position="468"/>
    </location>
</feature>
<gene>
    <name evidence="8" type="ORF">H1W00_13475</name>
</gene>
<dbReference type="InterPro" id="IPR011701">
    <property type="entry name" value="MFS"/>
</dbReference>
<feature type="compositionally biased region" description="Basic residues" evidence="5">
    <location>
        <begin position="159"/>
        <end position="170"/>
    </location>
</feature>
<feature type="compositionally biased region" description="Basic residues" evidence="5">
    <location>
        <begin position="259"/>
        <end position="269"/>
    </location>
</feature>
<dbReference type="SUPFAM" id="SSF103473">
    <property type="entry name" value="MFS general substrate transporter"/>
    <property type="match status" value="1"/>
</dbReference>